<evidence type="ECO:0000256" key="1">
    <source>
        <dbReference type="SAM" id="MobiDB-lite"/>
    </source>
</evidence>
<accession>A0A5P2C5Q3</accession>
<dbReference type="EMBL" id="CP029192">
    <property type="protein sequence ID" value="QES38095.1"/>
    <property type="molecule type" value="Genomic_DNA"/>
</dbReference>
<evidence type="ECO:0000313" key="2">
    <source>
        <dbReference type="EMBL" id="QES38095.1"/>
    </source>
</evidence>
<organism evidence="2 3">
    <name type="scientific">Streptomyces venezuelae</name>
    <dbReference type="NCBI Taxonomy" id="54571"/>
    <lineage>
        <taxon>Bacteria</taxon>
        <taxon>Bacillati</taxon>
        <taxon>Actinomycetota</taxon>
        <taxon>Actinomycetes</taxon>
        <taxon>Kitasatosporales</taxon>
        <taxon>Streptomycetaceae</taxon>
        <taxon>Streptomyces</taxon>
    </lineage>
</organism>
<feature type="region of interest" description="Disordered" evidence="1">
    <location>
        <begin position="114"/>
        <end position="145"/>
    </location>
</feature>
<proteinExistence type="predicted"/>
<gene>
    <name evidence="2" type="ORF">DEJ48_35950</name>
</gene>
<name>A0A5P2C5Q3_STRVZ</name>
<sequence length="229" mass="24380">MSELTITPLTVKFPHRSKRGILLGLTLPQTAALEDHELPINHQVLLQPGGSNHEIWEGAAEIGATAGLEVELAGPDVSNAPVTVGDPAGQRRGRRVRFFLSDEKPQVIASHLRRAGQSRSRWPPRADASVLANSEVPPEETHPARAQRIRCERGSLALLLSQAGTGIRGAHAMGSAVGPRRWLSFGDALVLLGEDLPAMAALDRALGGALNLATGGLRCHFTWSVCGDI</sequence>
<dbReference type="Proteomes" id="UP000322927">
    <property type="component" value="Chromosome"/>
</dbReference>
<evidence type="ECO:0000313" key="3">
    <source>
        <dbReference type="Proteomes" id="UP000322927"/>
    </source>
</evidence>
<reference evidence="2 3" key="1">
    <citation type="submission" date="2018-05" db="EMBL/GenBank/DDBJ databases">
        <title>Streptomyces venezuelae.</title>
        <authorList>
            <person name="Kim W."/>
            <person name="Lee N."/>
            <person name="Cho B.-K."/>
        </authorList>
    </citation>
    <scope>NUCLEOTIDE SEQUENCE [LARGE SCALE GENOMIC DNA]</scope>
    <source>
        <strain evidence="2 3">ATCC 14584</strain>
    </source>
</reference>
<protein>
    <submittedName>
        <fullName evidence="2">Uncharacterized protein</fullName>
    </submittedName>
</protein>
<dbReference type="AlphaFoldDB" id="A0A5P2C5Q3"/>